<keyword evidence="1" id="KW-1133">Transmembrane helix</keyword>
<feature type="transmembrane region" description="Helical" evidence="1">
    <location>
        <begin position="110"/>
        <end position="131"/>
    </location>
</feature>
<dbReference type="KEGG" id="ebi:EbC_pEb17202070"/>
<organism evidence="3">
    <name type="scientific">Erwinia billingiae (strain Eb661)</name>
    <dbReference type="NCBI Taxonomy" id="634500"/>
    <lineage>
        <taxon>Bacteria</taxon>
        <taxon>Pseudomonadati</taxon>
        <taxon>Pseudomonadota</taxon>
        <taxon>Gammaproteobacteria</taxon>
        <taxon>Enterobacterales</taxon>
        <taxon>Erwiniaceae</taxon>
        <taxon>Erwinia</taxon>
    </lineage>
</organism>
<proteinExistence type="predicted"/>
<evidence type="ECO:0000313" key="3">
    <source>
        <dbReference type="Proteomes" id="UP000008793"/>
    </source>
</evidence>
<dbReference type="RefSeq" id="WP_013200027.1">
    <property type="nucleotide sequence ID" value="NC_014305.1"/>
</dbReference>
<geneLocation type="plasmid" evidence="2 3">
    <name>pEB170</name>
</geneLocation>
<dbReference type="HOGENOM" id="CLU_1684870_0_0_6"/>
<keyword evidence="3" id="KW-1185">Reference proteome</keyword>
<keyword evidence="1" id="KW-0812">Transmembrane</keyword>
<keyword evidence="1" id="KW-0472">Membrane</keyword>
<dbReference type="Proteomes" id="UP000008793">
    <property type="component" value="Plasmid pEB170"/>
</dbReference>
<sequence>MKSLRHDRRERLRYTGRWLRTVLLQTFVTGPALFFFVLAVMVARGNAGAALLQEAEAMFRDAPAGMVMHCVPATTGGADSPSPVRPAPCVREAGSRDAWVAEINDTLATAYTFAAGISLLIALVFTAPPVFRRQPHRKTYDQ</sequence>
<evidence type="ECO:0000256" key="1">
    <source>
        <dbReference type="SAM" id="Phobius"/>
    </source>
</evidence>
<accession>D8MK62</accession>
<reference evidence="2 3" key="1">
    <citation type="journal article" date="2010" name="BMC Genomics">
        <title>Genome comparison of the epiphytic bacteria Erwinia billingiae and E. tasmaniensis with the pear pathogen E. pyrifoliae.</title>
        <authorList>
            <person name="Kube M."/>
            <person name="Migdoll A.M."/>
            <person name="Gehring I."/>
            <person name="Heitmann K."/>
            <person name="Mayer Y."/>
            <person name="Kuhl H."/>
            <person name="Knaust F."/>
            <person name="Geider K."/>
            <person name="Reinhardt R."/>
        </authorList>
    </citation>
    <scope>NUCLEOTIDE SEQUENCE [LARGE SCALE GENOMIC DNA]</scope>
    <source>
        <strain evidence="2 3">Eb661</strain>
        <plasmid evidence="2">pEB170</plasmid>
    </source>
</reference>
<name>D8MK62_ERWBE</name>
<dbReference type="EMBL" id="FP236830">
    <property type="protein sequence ID" value="CAX53660.1"/>
    <property type="molecule type" value="Genomic_DNA"/>
</dbReference>
<feature type="transmembrane region" description="Helical" evidence="1">
    <location>
        <begin position="21"/>
        <end position="43"/>
    </location>
</feature>
<dbReference type="AlphaFoldDB" id="D8MK62"/>
<gene>
    <name evidence="2" type="ordered locus">EbC_pEb17202070</name>
</gene>
<keyword evidence="2" id="KW-0614">Plasmid</keyword>
<dbReference type="GeneID" id="90509949"/>
<protein>
    <submittedName>
        <fullName evidence="2">Uncharacterized protein</fullName>
    </submittedName>
</protein>
<evidence type="ECO:0000313" key="2">
    <source>
        <dbReference type="EMBL" id="CAX53660.1"/>
    </source>
</evidence>